<feature type="transmembrane region" description="Helical" evidence="7">
    <location>
        <begin position="127"/>
        <end position="145"/>
    </location>
</feature>
<dbReference type="Gene3D" id="1.20.1250.20">
    <property type="entry name" value="MFS general substrate transporter like domains"/>
    <property type="match status" value="1"/>
</dbReference>
<feature type="transmembrane region" description="Helical" evidence="7">
    <location>
        <begin position="269"/>
        <end position="291"/>
    </location>
</feature>
<dbReference type="PANTHER" id="PTHR23505:SF52">
    <property type="entry name" value="MAJOR FACILITATOR SUPERFAMILY PROTEIN"/>
    <property type="match status" value="1"/>
</dbReference>
<protein>
    <recommendedName>
        <fullName evidence="8">Major facilitator superfamily (MFS) profile domain-containing protein</fullName>
    </recommendedName>
</protein>
<organism evidence="9">
    <name type="scientific">Odontella aurita</name>
    <dbReference type="NCBI Taxonomy" id="265563"/>
    <lineage>
        <taxon>Eukaryota</taxon>
        <taxon>Sar</taxon>
        <taxon>Stramenopiles</taxon>
        <taxon>Ochrophyta</taxon>
        <taxon>Bacillariophyta</taxon>
        <taxon>Mediophyceae</taxon>
        <taxon>Biddulphiophycidae</taxon>
        <taxon>Eupodiscales</taxon>
        <taxon>Odontellaceae</taxon>
        <taxon>Odontella</taxon>
    </lineage>
</organism>
<dbReference type="PANTHER" id="PTHR23505">
    <property type="entry name" value="SPINSTER"/>
    <property type="match status" value="1"/>
</dbReference>
<feature type="transmembrane region" description="Helical" evidence="7">
    <location>
        <begin position="297"/>
        <end position="319"/>
    </location>
</feature>
<evidence type="ECO:0000259" key="8">
    <source>
        <dbReference type="PROSITE" id="PS50850"/>
    </source>
</evidence>
<evidence type="ECO:0000256" key="6">
    <source>
        <dbReference type="ARBA" id="ARBA00024338"/>
    </source>
</evidence>
<accession>A0A7S4JJM6</accession>
<feature type="transmembrane region" description="Helical" evidence="7">
    <location>
        <begin position="402"/>
        <end position="423"/>
    </location>
</feature>
<feature type="transmembrane region" description="Helical" evidence="7">
    <location>
        <begin position="181"/>
        <end position="199"/>
    </location>
</feature>
<dbReference type="InterPro" id="IPR044770">
    <property type="entry name" value="MFS_spinster-like"/>
</dbReference>
<name>A0A7S4JJM6_9STRA</name>
<evidence type="ECO:0000256" key="7">
    <source>
        <dbReference type="SAM" id="Phobius"/>
    </source>
</evidence>
<dbReference type="PROSITE" id="PS50850">
    <property type="entry name" value="MFS"/>
    <property type="match status" value="1"/>
</dbReference>
<comment type="similarity">
    <text evidence="6">Belongs to the major facilitator superfamily. Spinster (TC 2.A.1.49) family.</text>
</comment>
<gene>
    <name evidence="9" type="ORF">OAUR00152_LOCUS28690</name>
</gene>
<feature type="domain" description="Major facilitator superfamily (MFS) profile" evidence="8">
    <location>
        <begin position="134"/>
        <end position="567"/>
    </location>
</feature>
<dbReference type="InterPro" id="IPR020846">
    <property type="entry name" value="MFS_dom"/>
</dbReference>
<feature type="transmembrane region" description="Helical" evidence="7">
    <location>
        <begin position="537"/>
        <end position="562"/>
    </location>
</feature>
<proteinExistence type="inferred from homology"/>
<keyword evidence="5 7" id="KW-0472">Membrane</keyword>
<keyword evidence="4 7" id="KW-1133">Transmembrane helix</keyword>
<dbReference type="Pfam" id="PF07690">
    <property type="entry name" value="MFS_1"/>
    <property type="match status" value="1"/>
</dbReference>
<evidence type="ECO:0000256" key="5">
    <source>
        <dbReference type="ARBA" id="ARBA00023136"/>
    </source>
</evidence>
<dbReference type="AlphaFoldDB" id="A0A7S4JJM6"/>
<dbReference type="GO" id="GO:0022857">
    <property type="term" value="F:transmembrane transporter activity"/>
    <property type="evidence" value="ECO:0007669"/>
    <property type="project" value="InterPro"/>
</dbReference>
<keyword evidence="2" id="KW-0813">Transport</keyword>
<feature type="transmembrane region" description="Helical" evidence="7">
    <location>
        <begin position="443"/>
        <end position="463"/>
    </location>
</feature>
<comment type="subcellular location">
    <subcellularLocation>
        <location evidence="1">Membrane</location>
        <topology evidence="1">Multi-pass membrane protein</topology>
    </subcellularLocation>
</comment>
<sequence length="578" mass="60029">MTRCKLIYMYIASLAMAVCGPYLPSVLAFYPSQQVACATKYSGLSFGERVRASACSRQGTDFLGLPSRLGLGGSGMPLKSNIGTSLLRSEGYGCSFRLNFRKPGANDDDDVTPNIKTSATSGTSPPAIMSFLPVLLPLLLVYISNQWSRSSLYYLVNFSDSPSVSAYTAMNVDLSFSEAEYGVLASVAFTALFAIASLVAGSLSDRSDRKLLTVGAASAWSVATLATAAASGYGQVLFARVFMGLACAFATPSAYTLIRDLVPPERTALANSVYGSGVYFGGALASLAIILDENLGWRGALGFIGVYGILTAAIASVVLPSDPKHEERKEETLLEKQAVSKAKDLSGSTPSLLSDASEVLSTPVVRWLFLGSFLRFCAGLCIGVWAAPYFRLAFPDDASSYAVINALIVGVCGVLSGVGGGWASDRVGSAAVEAGWDEGSGRLAVPVVGSLLAAPAWWLTMSASTFDEAMLWLAVEYLVAECWFGPVIAVLQSKVGPSKGGTAQGMFTLTGAIGNLAPTILGTLYGQATAQGAENGATLSGLLSVGVCAGYILSAACFAFCAQAADDGSSTLGQEKIS</sequence>
<feature type="transmembrane region" description="Helical" evidence="7">
    <location>
        <begin position="237"/>
        <end position="257"/>
    </location>
</feature>
<feature type="transmembrane region" description="Helical" evidence="7">
    <location>
        <begin position="469"/>
        <end position="491"/>
    </location>
</feature>
<evidence type="ECO:0000256" key="3">
    <source>
        <dbReference type="ARBA" id="ARBA00022692"/>
    </source>
</evidence>
<feature type="transmembrane region" description="Helical" evidence="7">
    <location>
        <begin position="367"/>
        <end position="390"/>
    </location>
</feature>
<feature type="transmembrane region" description="Helical" evidence="7">
    <location>
        <begin position="503"/>
        <end position="525"/>
    </location>
</feature>
<evidence type="ECO:0000256" key="2">
    <source>
        <dbReference type="ARBA" id="ARBA00022448"/>
    </source>
</evidence>
<evidence type="ECO:0000256" key="1">
    <source>
        <dbReference type="ARBA" id="ARBA00004141"/>
    </source>
</evidence>
<dbReference type="InterPro" id="IPR011701">
    <property type="entry name" value="MFS"/>
</dbReference>
<dbReference type="EMBL" id="HBKQ01041566">
    <property type="protein sequence ID" value="CAE2265528.1"/>
    <property type="molecule type" value="Transcribed_RNA"/>
</dbReference>
<dbReference type="SUPFAM" id="SSF103473">
    <property type="entry name" value="MFS general substrate transporter"/>
    <property type="match status" value="1"/>
</dbReference>
<feature type="transmembrane region" description="Helical" evidence="7">
    <location>
        <begin position="7"/>
        <end position="30"/>
    </location>
</feature>
<keyword evidence="3 7" id="KW-0812">Transmembrane</keyword>
<reference evidence="9" key="1">
    <citation type="submission" date="2021-01" db="EMBL/GenBank/DDBJ databases">
        <authorList>
            <person name="Corre E."/>
            <person name="Pelletier E."/>
            <person name="Niang G."/>
            <person name="Scheremetjew M."/>
            <person name="Finn R."/>
            <person name="Kale V."/>
            <person name="Holt S."/>
            <person name="Cochrane G."/>
            <person name="Meng A."/>
            <person name="Brown T."/>
            <person name="Cohen L."/>
        </authorList>
    </citation>
    <scope>NUCLEOTIDE SEQUENCE</scope>
    <source>
        <strain evidence="9">Isolate 1302-5</strain>
    </source>
</reference>
<evidence type="ECO:0000256" key="4">
    <source>
        <dbReference type="ARBA" id="ARBA00022989"/>
    </source>
</evidence>
<dbReference type="GO" id="GO:0016020">
    <property type="term" value="C:membrane"/>
    <property type="evidence" value="ECO:0007669"/>
    <property type="project" value="UniProtKB-SubCell"/>
</dbReference>
<dbReference type="InterPro" id="IPR036259">
    <property type="entry name" value="MFS_trans_sf"/>
</dbReference>
<feature type="transmembrane region" description="Helical" evidence="7">
    <location>
        <begin position="211"/>
        <end position="231"/>
    </location>
</feature>
<evidence type="ECO:0000313" key="9">
    <source>
        <dbReference type="EMBL" id="CAE2265528.1"/>
    </source>
</evidence>